<dbReference type="InterPro" id="IPR016694">
    <property type="entry name" value="UCP017292"/>
</dbReference>
<keyword evidence="1" id="KW-0479">Metal-binding</keyword>
<dbReference type="KEGG" id="grc:GI584_01820"/>
<dbReference type="PIRSF" id="PIRSF017292">
    <property type="entry name" value="UCP017292_Znf_CHY"/>
    <property type="match status" value="1"/>
</dbReference>
<evidence type="ECO:0000256" key="3">
    <source>
        <dbReference type="ARBA" id="ARBA00022833"/>
    </source>
</evidence>
<proteinExistence type="predicted"/>
<sequence>MKIFGFPVDSTGRCKHYHGENDIVSIKFKCCNRYYPCYKCHDESTDHERQLWGKGEFNEKAILCGNCLNELTIDEYMHNQKCSNCNATFNPNCAKHYNRYFEI</sequence>
<evidence type="ECO:0000259" key="4">
    <source>
        <dbReference type="PROSITE" id="PS51266"/>
    </source>
</evidence>
<dbReference type="GO" id="GO:0008270">
    <property type="term" value="F:zinc ion binding"/>
    <property type="evidence" value="ECO:0007669"/>
    <property type="project" value="UniProtKB-KW"/>
</dbReference>
<dbReference type="Proteomes" id="UP000339690">
    <property type="component" value="Chromosome"/>
</dbReference>
<accession>A0A5Q2TE10</accession>
<dbReference type="PANTHER" id="PTHR28082">
    <property type="entry name" value="ZINC FINGER PROTEIN"/>
    <property type="match status" value="1"/>
</dbReference>
<feature type="domain" description="CHY-type" evidence="4">
    <location>
        <begin position="7"/>
        <end position="87"/>
    </location>
</feature>
<keyword evidence="6" id="KW-1185">Reference proteome</keyword>
<dbReference type="InterPro" id="IPR008913">
    <property type="entry name" value="Znf_CHY"/>
</dbReference>
<dbReference type="GO" id="GO:0045041">
    <property type="term" value="P:protein import into mitochondrial intermembrane space"/>
    <property type="evidence" value="ECO:0007669"/>
    <property type="project" value="TreeGrafter"/>
</dbReference>
<reference evidence="5 6" key="1">
    <citation type="submission" date="2019-11" db="EMBL/GenBank/DDBJ databases">
        <title>Gracilibacillus salitolerans sp. nov., a moderate halophile isolated from a saline soil in northwest China.</title>
        <authorList>
            <person name="Gan L."/>
        </authorList>
    </citation>
    <scope>NUCLEOTIDE SEQUENCE [LARGE SCALE GENOMIC DNA]</scope>
    <source>
        <strain evidence="5 6">SCU50</strain>
    </source>
</reference>
<dbReference type="InterPro" id="IPR052604">
    <property type="entry name" value="Mito_Tim_assembly_helper"/>
</dbReference>
<name>A0A5Q2TE10_9BACI</name>
<dbReference type="PANTHER" id="PTHR28082:SF1">
    <property type="entry name" value="HELPER OF TIM PROTEIN 13"/>
    <property type="match status" value="1"/>
</dbReference>
<evidence type="ECO:0000313" key="5">
    <source>
        <dbReference type="EMBL" id="QGH32865.1"/>
    </source>
</evidence>
<evidence type="ECO:0000313" key="6">
    <source>
        <dbReference type="Proteomes" id="UP000339690"/>
    </source>
</evidence>
<keyword evidence="3" id="KW-0862">Zinc</keyword>
<evidence type="ECO:0000256" key="1">
    <source>
        <dbReference type="ARBA" id="ARBA00022723"/>
    </source>
</evidence>
<dbReference type="EMBL" id="CP045915">
    <property type="protein sequence ID" value="QGH32865.1"/>
    <property type="molecule type" value="Genomic_DNA"/>
</dbReference>
<dbReference type="RefSeq" id="WP_153790039.1">
    <property type="nucleotide sequence ID" value="NZ_CP045915.1"/>
</dbReference>
<dbReference type="InterPro" id="IPR037274">
    <property type="entry name" value="Znf_CHY_sf"/>
</dbReference>
<organism evidence="5 6">
    <name type="scientific">Gracilibacillus salitolerans</name>
    <dbReference type="NCBI Taxonomy" id="2663022"/>
    <lineage>
        <taxon>Bacteria</taxon>
        <taxon>Bacillati</taxon>
        <taxon>Bacillota</taxon>
        <taxon>Bacilli</taxon>
        <taxon>Bacillales</taxon>
        <taxon>Bacillaceae</taxon>
        <taxon>Gracilibacillus</taxon>
    </lineage>
</organism>
<dbReference type="PROSITE" id="PS51266">
    <property type="entry name" value="ZF_CHY"/>
    <property type="match status" value="1"/>
</dbReference>
<evidence type="ECO:0000256" key="2">
    <source>
        <dbReference type="ARBA" id="ARBA00022771"/>
    </source>
</evidence>
<dbReference type="SUPFAM" id="SSF161219">
    <property type="entry name" value="CHY zinc finger-like"/>
    <property type="match status" value="1"/>
</dbReference>
<protein>
    <recommendedName>
        <fullName evidence="4">CHY-type domain-containing protein</fullName>
    </recommendedName>
</protein>
<dbReference type="Pfam" id="PF05495">
    <property type="entry name" value="zf-CHY"/>
    <property type="match status" value="1"/>
</dbReference>
<dbReference type="AlphaFoldDB" id="A0A5Q2TE10"/>
<keyword evidence="2" id="KW-0863">Zinc-finger</keyword>
<gene>
    <name evidence="5" type="ORF">GI584_01820</name>
</gene>